<evidence type="ECO:0000256" key="5">
    <source>
        <dbReference type="SAM" id="MobiDB-lite"/>
    </source>
</evidence>
<reference evidence="8" key="1">
    <citation type="submission" date="2022-04" db="EMBL/GenBank/DDBJ databases">
        <title>Carnegiea gigantea Genome sequencing and assembly v2.</title>
        <authorList>
            <person name="Copetti D."/>
            <person name="Sanderson M.J."/>
            <person name="Burquez A."/>
            <person name="Wojciechowski M.F."/>
        </authorList>
    </citation>
    <scope>NUCLEOTIDE SEQUENCE</scope>
    <source>
        <strain evidence="8">SGP5-SGP5p</strain>
        <tissue evidence="8">Aerial part</tissue>
    </source>
</reference>
<name>A0A9Q1JEQ9_9CARY</name>
<feature type="compositionally biased region" description="Low complexity" evidence="5">
    <location>
        <begin position="42"/>
        <end position="54"/>
    </location>
</feature>
<evidence type="ECO:0000256" key="4">
    <source>
        <dbReference type="ARBA" id="ARBA00023136"/>
    </source>
</evidence>
<dbReference type="GO" id="GO:0098542">
    <property type="term" value="P:defense response to other organism"/>
    <property type="evidence" value="ECO:0007669"/>
    <property type="project" value="InterPro"/>
</dbReference>
<keyword evidence="4 6" id="KW-0472">Membrane</keyword>
<protein>
    <recommendedName>
        <fullName evidence="7">Late embryogenesis abundant protein LEA-2 subgroup domain-containing protein</fullName>
    </recommendedName>
</protein>
<feature type="domain" description="Late embryogenesis abundant protein LEA-2 subgroup" evidence="7">
    <location>
        <begin position="165"/>
        <end position="268"/>
    </location>
</feature>
<organism evidence="8 9">
    <name type="scientific">Carnegiea gigantea</name>
    <dbReference type="NCBI Taxonomy" id="171969"/>
    <lineage>
        <taxon>Eukaryota</taxon>
        <taxon>Viridiplantae</taxon>
        <taxon>Streptophyta</taxon>
        <taxon>Embryophyta</taxon>
        <taxon>Tracheophyta</taxon>
        <taxon>Spermatophyta</taxon>
        <taxon>Magnoliopsida</taxon>
        <taxon>eudicotyledons</taxon>
        <taxon>Gunneridae</taxon>
        <taxon>Pentapetalae</taxon>
        <taxon>Caryophyllales</taxon>
        <taxon>Cactineae</taxon>
        <taxon>Cactaceae</taxon>
        <taxon>Cactoideae</taxon>
        <taxon>Echinocereeae</taxon>
        <taxon>Carnegiea</taxon>
    </lineage>
</organism>
<dbReference type="InterPro" id="IPR044839">
    <property type="entry name" value="NDR1-like"/>
</dbReference>
<dbReference type="PANTHER" id="PTHR31234:SF70">
    <property type="entry name" value="LATE EMBRYOGENESIS ABUNDANT PROTEIN LEA-2 SUBGROUP DOMAIN-CONTAINING PROTEIN"/>
    <property type="match status" value="1"/>
</dbReference>
<dbReference type="Proteomes" id="UP001153076">
    <property type="component" value="Unassembled WGS sequence"/>
</dbReference>
<dbReference type="InterPro" id="IPR004864">
    <property type="entry name" value="LEA_2"/>
</dbReference>
<dbReference type="OrthoDB" id="1849707at2759"/>
<dbReference type="PANTHER" id="PTHR31234">
    <property type="entry name" value="LATE EMBRYOGENESIS ABUNDANT (LEA) HYDROXYPROLINE-RICH GLYCOPROTEIN FAMILY"/>
    <property type="match status" value="1"/>
</dbReference>
<keyword evidence="3 6" id="KW-1133">Transmembrane helix</keyword>
<comment type="subcellular location">
    <subcellularLocation>
        <location evidence="1">Membrane</location>
        <topology evidence="1">Single-pass membrane protein</topology>
    </subcellularLocation>
</comment>
<dbReference type="Pfam" id="PF03168">
    <property type="entry name" value="LEA_2"/>
    <property type="match status" value="1"/>
</dbReference>
<gene>
    <name evidence="8" type="ORF">Cgig2_012824</name>
</gene>
<dbReference type="EMBL" id="JAKOGI010003311">
    <property type="protein sequence ID" value="KAJ8420602.1"/>
    <property type="molecule type" value="Genomic_DNA"/>
</dbReference>
<feature type="region of interest" description="Disordered" evidence="5">
    <location>
        <begin position="1"/>
        <end position="54"/>
    </location>
</feature>
<sequence length="303" mass="32956">MGERVYPRDTPPVSGEHPNLNPKPIIDSPPVSGGPYHRPTMSEDSSTSSKMSYPGYGGPQPGTYVVQVPKDQVYRVPPPENAHKYKLYTQRKPHRSRCRCCICATLAAILLLALLLVVAGGVFYLIYSPKAPSYSIESVQIKGVNLAKLAASSVAPTISPVFNVTVRTENSNGKIGVYYEQGSSVNIYHDGVNFCGGSSPAFYQPPKSVTVFSTELSGAGIVLSKSARDKLLTEQKKGQVPLEMDVEIPVKIEVSAVKTWTITVKVSCDVTVNALIENAKVVSWDCRIKKMEMFSASKNKKKS</sequence>
<evidence type="ECO:0000256" key="2">
    <source>
        <dbReference type="ARBA" id="ARBA00022692"/>
    </source>
</evidence>
<proteinExistence type="predicted"/>
<dbReference type="AlphaFoldDB" id="A0A9Q1JEQ9"/>
<evidence type="ECO:0000256" key="1">
    <source>
        <dbReference type="ARBA" id="ARBA00004167"/>
    </source>
</evidence>
<dbReference type="GO" id="GO:0005886">
    <property type="term" value="C:plasma membrane"/>
    <property type="evidence" value="ECO:0007669"/>
    <property type="project" value="TreeGrafter"/>
</dbReference>
<keyword evidence="2 6" id="KW-0812">Transmembrane</keyword>
<evidence type="ECO:0000313" key="8">
    <source>
        <dbReference type="EMBL" id="KAJ8420602.1"/>
    </source>
</evidence>
<evidence type="ECO:0000256" key="3">
    <source>
        <dbReference type="ARBA" id="ARBA00022989"/>
    </source>
</evidence>
<evidence type="ECO:0000259" key="7">
    <source>
        <dbReference type="Pfam" id="PF03168"/>
    </source>
</evidence>
<evidence type="ECO:0000256" key="6">
    <source>
        <dbReference type="SAM" id="Phobius"/>
    </source>
</evidence>
<evidence type="ECO:0000313" key="9">
    <source>
        <dbReference type="Proteomes" id="UP001153076"/>
    </source>
</evidence>
<feature type="transmembrane region" description="Helical" evidence="6">
    <location>
        <begin position="100"/>
        <end position="127"/>
    </location>
</feature>
<accession>A0A9Q1JEQ9</accession>
<keyword evidence="9" id="KW-1185">Reference proteome</keyword>
<comment type="caution">
    <text evidence="8">The sequence shown here is derived from an EMBL/GenBank/DDBJ whole genome shotgun (WGS) entry which is preliminary data.</text>
</comment>